<reference evidence="1 2" key="1">
    <citation type="journal article" date="2021" name="Nat. Plants">
        <title>The Taxus genome provides insights into paclitaxel biosynthesis.</title>
        <authorList>
            <person name="Xiong X."/>
            <person name="Gou J."/>
            <person name="Liao Q."/>
            <person name="Li Y."/>
            <person name="Zhou Q."/>
            <person name="Bi G."/>
            <person name="Li C."/>
            <person name="Du R."/>
            <person name="Wang X."/>
            <person name="Sun T."/>
            <person name="Guo L."/>
            <person name="Liang H."/>
            <person name="Lu P."/>
            <person name="Wu Y."/>
            <person name="Zhang Z."/>
            <person name="Ro D.K."/>
            <person name="Shang Y."/>
            <person name="Huang S."/>
            <person name="Yan J."/>
        </authorList>
    </citation>
    <scope>NUCLEOTIDE SEQUENCE [LARGE SCALE GENOMIC DNA]</scope>
    <source>
        <strain evidence="1">Ta-2019</strain>
    </source>
</reference>
<gene>
    <name evidence="1" type="ORF">KI387_017564</name>
</gene>
<evidence type="ECO:0000313" key="1">
    <source>
        <dbReference type="EMBL" id="KAH9322925.1"/>
    </source>
</evidence>
<keyword evidence="2" id="KW-1185">Reference proteome</keyword>
<sequence length="59" mass="6493">MEDFKAFSSVSIPKKENEAADRLAAVGATFDVVDSIKSNREQSHIHVVVRQTVSDNNTC</sequence>
<proteinExistence type="predicted"/>
<feature type="non-terminal residue" evidence="1">
    <location>
        <position position="59"/>
    </location>
</feature>
<comment type="caution">
    <text evidence="1">The sequence shown here is derived from an EMBL/GenBank/DDBJ whole genome shotgun (WGS) entry which is preliminary data.</text>
</comment>
<dbReference type="AlphaFoldDB" id="A0AA38LHL8"/>
<dbReference type="EMBL" id="JAHRHJ020000003">
    <property type="protein sequence ID" value="KAH9322925.1"/>
    <property type="molecule type" value="Genomic_DNA"/>
</dbReference>
<accession>A0AA38LHL8</accession>
<organism evidence="1 2">
    <name type="scientific">Taxus chinensis</name>
    <name type="common">Chinese yew</name>
    <name type="synonym">Taxus wallichiana var. chinensis</name>
    <dbReference type="NCBI Taxonomy" id="29808"/>
    <lineage>
        <taxon>Eukaryota</taxon>
        <taxon>Viridiplantae</taxon>
        <taxon>Streptophyta</taxon>
        <taxon>Embryophyta</taxon>
        <taxon>Tracheophyta</taxon>
        <taxon>Spermatophyta</taxon>
        <taxon>Pinopsida</taxon>
        <taxon>Pinidae</taxon>
        <taxon>Conifers II</taxon>
        <taxon>Cupressales</taxon>
        <taxon>Taxaceae</taxon>
        <taxon>Taxus</taxon>
    </lineage>
</organism>
<evidence type="ECO:0000313" key="2">
    <source>
        <dbReference type="Proteomes" id="UP000824469"/>
    </source>
</evidence>
<protein>
    <submittedName>
        <fullName evidence="1">Uncharacterized protein</fullName>
    </submittedName>
</protein>
<name>A0AA38LHL8_TAXCH</name>
<dbReference type="Proteomes" id="UP000824469">
    <property type="component" value="Unassembled WGS sequence"/>
</dbReference>